<protein>
    <submittedName>
        <fullName evidence="1">Uncharacterized protein</fullName>
    </submittedName>
</protein>
<dbReference type="AlphaFoldDB" id="T1JM44"/>
<dbReference type="EMBL" id="JH431607">
    <property type="status" value="NOT_ANNOTATED_CDS"/>
    <property type="molecule type" value="Genomic_DNA"/>
</dbReference>
<dbReference type="Proteomes" id="UP000014500">
    <property type="component" value="Unassembled WGS sequence"/>
</dbReference>
<evidence type="ECO:0000313" key="2">
    <source>
        <dbReference type="Proteomes" id="UP000014500"/>
    </source>
</evidence>
<name>T1JM44_STRMM</name>
<dbReference type="HOGENOM" id="CLU_2779089_0_0_1"/>
<reference evidence="1" key="2">
    <citation type="submission" date="2015-02" db="UniProtKB">
        <authorList>
            <consortium name="EnsemblMetazoa"/>
        </authorList>
    </citation>
    <scope>IDENTIFICATION</scope>
</reference>
<dbReference type="EnsemblMetazoa" id="SMAR014924-RA">
    <property type="protein sequence ID" value="SMAR014924-PA"/>
    <property type="gene ID" value="SMAR014924"/>
</dbReference>
<sequence length="69" mass="8071">MQNYIVISEPLDVMTLDIRMFSVKILQSIKIVAVFSFDLRSDFNQNTICPYVFYCENQMAVLARRLLFG</sequence>
<keyword evidence="2" id="KW-1185">Reference proteome</keyword>
<accession>T1JM44</accession>
<evidence type="ECO:0000313" key="1">
    <source>
        <dbReference type="EnsemblMetazoa" id="SMAR014924-PA"/>
    </source>
</evidence>
<reference evidence="2" key="1">
    <citation type="submission" date="2011-05" db="EMBL/GenBank/DDBJ databases">
        <authorList>
            <person name="Richards S.R."/>
            <person name="Qu J."/>
            <person name="Jiang H."/>
            <person name="Jhangiani S.N."/>
            <person name="Agravi P."/>
            <person name="Goodspeed R."/>
            <person name="Gross S."/>
            <person name="Mandapat C."/>
            <person name="Jackson L."/>
            <person name="Mathew T."/>
            <person name="Pu L."/>
            <person name="Thornton R."/>
            <person name="Saada N."/>
            <person name="Wilczek-Boney K.B."/>
            <person name="Lee S."/>
            <person name="Kovar C."/>
            <person name="Wu Y."/>
            <person name="Scherer S.E."/>
            <person name="Worley K.C."/>
            <person name="Muzny D.M."/>
            <person name="Gibbs R."/>
        </authorList>
    </citation>
    <scope>NUCLEOTIDE SEQUENCE</scope>
    <source>
        <strain evidence="2">Brora</strain>
    </source>
</reference>
<proteinExistence type="predicted"/>
<organism evidence="1 2">
    <name type="scientific">Strigamia maritima</name>
    <name type="common">European centipede</name>
    <name type="synonym">Geophilus maritimus</name>
    <dbReference type="NCBI Taxonomy" id="126957"/>
    <lineage>
        <taxon>Eukaryota</taxon>
        <taxon>Metazoa</taxon>
        <taxon>Ecdysozoa</taxon>
        <taxon>Arthropoda</taxon>
        <taxon>Myriapoda</taxon>
        <taxon>Chilopoda</taxon>
        <taxon>Pleurostigmophora</taxon>
        <taxon>Geophilomorpha</taxon>
        <taxon>Linotaeniidae</taxon>
        <taxon>Strigamia</taxon>
    </lineage>
</organism>